<gene>
    <name evidence="1" type="ORF">JZ00_18115</name>
</gene>
<evidence type="ECO:0000313" key="2">
    <source>
        <dbReference type="Proteomes" id="UP000030949"/>
    </source>
</evidence>
<dbReference type="Proteomes" id="UP000030949">
    <property type="component" value="Unassembled WGS sequence"/>
</dbReference>
<dbReference type="InterPro" id="IPR028957">
    <property type="entry name" value="Imm50"/>
</dbReference>
<dbReference type="Pfam" id="PF15594">
    <property type="entry name" value="Imm50"/>
    <property type="match status" value="1"/>
</dbReference>
<organism evidence="1 2">
    <name type="scientific">Pseudomonas frederiksbergensis</name>
    <dbReference type="NCBI Taxonomy" id="104087"/>
    <lineage>
        <taxon>Bacteria</taxon>
        <taxon>Pseudomonadati</taxon>
        <taxon>Pseudomonadota</taxon>
        <taxon>Gammaproteobacteria</taxon>
        <taxon>Pseudomonadales</taxon>
        <taxon>Pseudomonadaceae</taxon>
        <taxon>Pseudomonas</taxon>
    </lineage>
</organism>
<evidence type="ECO:0000313" key="1">
    <source>
        <dbReference type="EMBL" id="KHK63388.1"/>
    </source>
</evidence>
<protein>
    <recommendedName>
        <fullName evidence="3">Immunity protein 50</fullName>
    </recommendedName>
</protein>
<comment type="caution">
    <text evidence="1">The sequence shown here is derived from an EMBL/GenBank/DDBJ whole genome shotgun (WGS) entry which is preliminary data.</text>
</comment>
<name>A0A0B1Z256_9PSED</name>
<evidence type="ECO:0008006" key="3">
    <source>
        <dbReference type="Google" id="ProtNLM"/>
    </source>
</evidence>
<sequence length="130" mass="14492">MISWNNLEGSIFFNKVFSYAVPIGQIELFSLAIDNSAPTIILEFDIAEYPDVPPPKWKQSGYNTCRIGLNCSAPKNLKIVNIPTENKLTLQITQQRDGYAIQASNATSLIEFEAKHLLLCGPSAYKNEIL</sequence>
<dbReference type="OrthoDB" id="9157057at2"/>
<dbReference type="RefSeq" id="WP_039592667.1">
    <property type="nucleotide sequence ID" value="NZ_CP142104.1"/>
</dbReference>
<dbReference type="AlphaFoldDB" id="A0A0B1Z256"/>
<proteinExistence type="predicted"/>
<accession>A0A0B1Z256</accession>
<reference evidence="2" key="1">
    <citation type="submission" date="2015-03" db="EMBL/GenBank/DDBJ databases">
        <title>Pseudomonas frederiksbergensis hydrocarbon degrader.</title>
        <authorList>
            <person name="Brown L.M."/>
            <person name="Ruiz O.N."/>
            <person name="Mueller S."/>
            <person name="Gunasekera T.S."/>
        </authorList>
    </citation>
    <scope>NUCLEOTIDE SEQUENCE [LARGE SCALE GENOMIC DNA]</scope>
    <source>
        <strain evidence="2">SI8</strain>
    </source>
</reference>
<dbReference type="EMBL" id="JQGJ01000011">
    <property type="protein sequence ID" value="KHK63388.1"/>
    <property type="molecule type" value="Genomic_DNA"/>
</dbReference>